<dbReference type="GO" id="GO:0016747">
    <property type="term" value="F:acyltransferase activity, transferring groups other than amino-acyl groups"/>
    <property type="evidence" value="ECO:0007669"/>
    <property type="project" value="InterPro"/>
</dbReference>
<sequence>MSTPRLHLQPLNEAHLVHFKELNSYRKVPRFIHGRALTEREATDDHAARLAAGTLVAGLVPGLAFQSTAANSLGGGHCRPSGGGDGAPDPTAADLGYRLLLKFWRQGLAREGARALVRHGFAALGLQRARGDTMAANAASRATMASCGLAYVRTFFVEFEEPLPGTELGEVEHALTRE</sequence>
<comment type="caution">
    <text evidence="2">The sequence shown here is derived from an EMBL/GenBank/DDBJ whole genome shotgun (WGS) entry which is preliminary data.</text>
</comment>
<dbReference type="OrthoDB" id="630895at2759"/>
<evidence type="ECO:0000313" key="2">
    <source>
        <dbReference type="EMBL" id="OAA71140.1"/>
    </source>
</evidence>
<reference evidence="2 3" key="1">
    <citation type="journal article" date="2016" name="Genome Biol. Evol.">
        <title>Divergent and convergent evolution of fungal pathogenicity.</title>
        <authorList>
            <person name="Shang Y."/>
            <person name="Xiao G."/>
            <person name="Zheng P."/>
            <person name="Cen K."/>
            <person name="Zhan S."/>
            <person name="Wang C."/>
        </authorList>
    </citation>
    <scope>NUCLEOTIDE SEQUENCE [LARGE SCALE GENOMIC DNA]</scope>
    <source>
        <strain evidence="2 3">ARSEF 2679</strain>
    </source>
</reference>
<evidence type="ECO:0000259" key="1">
    <source>
        <dbReference type="Pfam" id="PF13302"/>
    </source>
</evidence>
<dbReference type="AlphaFoldDB" id="A0A168CA82"/>
<keyword evidence="3" id="KW-1185">Reference proteome</keyword>
<evidence type="ECO:0000313" key="3">
    <source>
        <dbReference type="Proteomes" id="UP000076744"/>
    </source>
</evidence>
<name>A0A168CA82_CORFA</name>
<dbReference type="InterPro" id="IPR016181">
    <property type="entry name" value="Acyl_CoA_acyltransferase"/>
</dbReference>
<keyword evidence="2" id="KW-0808">Transferase</keyword>
<dbReference type="GeneID" id="30017983"/>
<dbReference type="PANTHER" id="PTHR43792">
    <property type="entry name" value="GNAT FAMILY, PUTATIVE (AFU_ORTHOLOGUE AFUA_3G00765)-RELATED-RELATED"/>
    <property type="match status" value="1"/>
</dbReference>
<feature type="domain" description="N-acetyltransferase" evidence="1">
    <location>
        <begin position="5"/>
        <end position="149"/>
    </location>
</feature>
<dbReference type="Proteomes" id="UP000076744">
    <property type="component" value="Unassembled WGS sequence"/>
</dbReference>
<protein>
    <submittedName>
        <fullName evidence="2">Acyl-CoA N-acyltransferase</fullName>
    </submittedName>
</protein>
<dbReference type="InterPro" id="IPR000182">
    <property type="entry name" value="GNAT_dom"/>
</dbReference>
<accession>A0A168CA82</accession>
<dbReference type="Pfam" id="PF13302">
    <property type="entry name" value="Acetyltransf_3"/>
    <property type="match status" value="1"/>
</dbReference>
<dbReference type="Gene3D" id="3.40.630.30">
    <property type="match status" value="1"/>
</dbReference>
<proteinExistence type="predicted"/>
<organism evidence="2 3">
    <name type="scientific">Cordyceps fumosorosea (strain ARSEF 2679)</name>
    <name type="common">Isaria fumosorosea</name>
    <dbReference type="NCBI Taxonomy" id="1081104"/>
    <lineage>
        <taxon>Eukaryota</taxon>
        <taxon>Fungi</taxon>
        <taxon>Dikarya</taxon>
        <taxon>Ascomycota</taxon>
        <taxon>Pezizomycotina</taxon>
        <taxon>Sordariomycetes</taxon>
        <taxon>Hypocreomycetidae</taxon>
        <taxon>Hypocreales</taxon>
        <taxon>Cordycipitaceae</taxon>
        <taxon>Cordyceps</taxon>
    </lineage>
</organism>
<dbReference type="SUPFAM" id="SSF55729">
    <property type="entry name" value="Acyl-CoA N-acyltransferases (Nat)"/>
    <property type="match status" value="1"/>
</dbReference>
<keyword evidence="2" id="KW-0012">Acyltransferase</keyword>
<dbReference type="RefSeq" id="XP_018707021.1">
    <property type="nucleotide sequence ID" value="XM_018845298.1"/>
</dbReference>
<dbReference type="PANTHER" id="PTHR43792:SF16">
    <property type="entry name" value="N-ACETYLTRANSFERASE DOMAIN-CONTAINING PROTEIN"/>
    <property type="match status" value="1"/>
</dbReference>
<dbReference type="EMBL" id="AZHB01000003">
    <property type="protein sequence ID" value="OAA71140.1"/>
    <property type="molecule type" value="Genomic_DNA"/>
</dbReference>
<dbReference type="InterPro" id="IPR051531">
    <property type="entry name" value="N-acetyltransferase"/>
</dbReference>
<dbReference type="STRING" id="1081104.A0A168CA82"/>
<gene>
    <name evidence="2" type="ORF">ISF_01691</name>
</gene>